<evidence type="ECO:0000259" key="2">
    <source>
        <dbReference type="Pfam" id="PF12237"/>
    </source>
</evidence>
<dbReference type="KEGG" id="tps:THAPSDRAFT_24679"/>
<dbReference type="GO" id="GO:0099122">
    <property type="term" value="F:RNA polymerase II C-terminal domain binding"/>
    <property type="evidence" value="ECO:0007669"/>
    <property type="project" value="InterPro"/>
</dbReference>
<dbReference type="PaxDb" id="35128-Thaps24679"/>
<dbReference type="RefSeq" id="XP_002293402.1">
    <property type="nucleotide sequence ID" value="XM_002293366.1"/>
</dbReference>
<protein>
    <recommendedName>
        <fullName evidence="2">PCIF1 WW domain-containing protein</fullName>
    </recommendedName>
</protein>
<dbReference type="eggNOG" id="ENOG502QVT7">
    <property type="taxonomic scope" value="Eukaryota"/>
</dbReference>
<dbReference type="InterPro" id="IPR039881">
    <property type="entry name" value="PCIF1-like"/>
</dbReference>
<dbReference type="InterPro" id="IPR022035">
    <property type="entry name" value="PCIF1_WW"/>
</dbReference>
<feature type="region of interest" description="Disordered" evidence="1">
    <location>
        <begin position="195"/>
        <end position="216"/>
    </location>
</feature>
<dbReference type="Pfam" id="PF12237">
    <property type="entry name" value="PCIF1_WW"/>
    <property type="match status" value="1"/>
</dbReference>
<evidence type="ECO:0000313" key="4">
    <source>
        <dbReference type="Proteomes" id="UP000001449"/>
    </source>
</evidence>
<proteinExistence type="predicted"/>
<accession>B8CBJ5</accession>
<feature type="domain" description="PCIF1 WW" evidence="2">
    <location>
        <begin position="420"/>
        <end position="606"/>
    </location>
</feature>
<dbReference type="GeneID" id="7447840"/>
<feature type="region of interest" description="Disordered" evidence="1">
    <location>
        <begin position="1"/>
        <end position="26"/>
    </location>
</feature>
<feature type="compositionally biased region" description="Basic residues" evidence="1">
    <location>
        <begin position="1"/>
        <end position="20"/>
    </location>
</feature>
<dbReference type="PANTHER" id="PTHR21727:SF0">
    <property type="entry name" value="MRNA (2'-O-METHYLADENOSINE-N(6)-)-METHYLTRANSFERASE"/>
    <property type="match status" value="1"/>
</dbReference>
<dbReference type="OMA" id="REHGYIE"/>
<evidence type="ECO:0000256" key="1">
    <source>
        <dbReference type="SAM" id="MobiDB-lite"/>
    </source>
</evidence>
<dbReference type="HOGENOM" id="CLU_383359_0_0_1"/>
<feature type="region of interest" description="Disordered" evidence="1">
    <location>
        <begin position="590"/>
        <end position="617"/>
    </location>
</feature>
<dbReference type="GO" id="GO:0016422">
    <property type="term" value="F:mRNA (2'-O-methyladenosine-N6-)-methyltransferase activity"/>
    <property type="evidence" value="ECO:0007669"/>
    <property type="project" value="InterPro"/>
</dbReference>
<feature type="region of interest" description="Disordered" evidence="1">
    <location>
        <begin position="95"/>
        <end position="115"/>
    </location>
</feature>
<dbReference type="AlphaFoldDB" id="B8CBJ5"/>
<feature type="compositionally biased region" description="Basic residues" evidence="1">
    <location>
        <begin position="594"/>
        <end position="604"/>
    </location>
</feature>
<feature type="region of interest" description="Disordered" evidence="1">
    <location>
        <begin position="385"/>
        <end position="405"/>
    </location>
</feature>
<keyword evidence="4" id="KW-1185">Reference proteome</keyword>
<organism evidence="3 4">
    <name type="scientific">Thalassiosira pseudonana</name>
    <name type="common">Marine diatom</name>
    <name type="synonym">Cyclotella nana</name>
    <dbReference type="NCBI Taxonomy" id="35128"/>
    <lineage>
        <taxon>Eukaryota</taxon>
        <taxon>Sar</taxon>
        <taxon>Stramenopiles</taxon>
        <taxon>Ochrophyta</taxon>
        <taxon>Bacillariophyta</taxon>
        <taxon>Coscinodiscophyceae</taxon>
        <taxon>Thalassiosirophycidae</taxon>
        <taxon>Thalassiosirales</taxon>
        <taxon>Thalassiosiraceae</taxon>
        <taxon>Thalassiosira</taxon>
    </lineage>
</organism>
<dbReference type="Proteomes" id="UP000001449">
    <property type="component" value="Chromosome 13"/>
</dbReference>
<reference evidence="3 4" key="2">
    <citation type="journal article" date="2008" name="Nature">
        <title>The Phaeodactylum genome reveals the evolutionary history of diatom genomes.</title>
        <authorList>
            <person name="Bowler C."/>
            <person name="Allen A.E."/>
            <person name="Badger J.H."/>
            <person name="Grimwood J."/>
            <person name="Jabbari K."/>
            <person name="Kuo A."/>
            <person name="Maheswari U."/>
            <person name="Martens C."/>
            <person name="Maumus F."/>
            <person name="Otillar R.P."/>
            <person name="Rayko E."/>
            <person name="Salamov A."/>
            <person name="Vandepoele K."/>
            <person name="Beszteri B."/>
            <person name="Gruber A."/>
            <person name="Heijde M."/>
            <person name="Katinka M."/>
            <person name="Mock T."/>
            <person name="Valentin K."/>
            <person name="Verret F."/>
            <person name="Berges J.A."/>
            <person name="Brownlee C."/>
            <person name="Cadoret J.P."/>
            <person name="Chiovitti A."/>
            <person name="Choi C.J."/>
            <person name="Coesel S."/>
            <person name="De Martino A."/>
            <person name="Detter J.C."/>
            <person name="Durkin C."/>
            <person name="Falciatore A."/>
            <person name="Fournet J."/>
            <person name="Haruta M."/>
            <person name="Huysman M.J."/>
            <person name="Jenkins B.D."/>
            <person name="Jiroutova K."/>
            <person name="Jorgensen R.E."/>
            <person name="Joubert Y."/>
            <person name="Kaplan A."/>
            <person name="Kroger N."/>
            <person name="Kroth P.G."/>
            <person name="La Roche J."/>
            <person name="Lindquist E."/>
            <person name="Lommer M."/>
            <person name="Martin-Jezequel V."/>
            <person name="Lopez P.J."/>
            <person name="Lucas S."/>
            <person name="Mangogna M."/>
            <person name="McGinnis K."/>
            <person name="Medlin L.K."/>
            <person name="Montsant A."/>
            <person name="Oudot-Le Secq M.P."/>
            <person name="Napoli C."/>
            <person name="Obornik M."/>
            <person name="Parker M.S."/>
            <person name="Petit J.L."/>
            <person name="Porcel B.M."/>
            <person name="Poulsen N."/>
            <person name="Robison M."/>
            <person name="Rychlewski L."/>
            <person name="Rynearson T.A."/>
            <person name="Schmutz J."/>
            <person name="Shapiro H."/>
            <person name="Siaut M."/>
            <person name="Stanley M."/>
            <person name="Sussman M.R."/>
            <person name="Taylor A.R."/>
            <person name="Vardi A."/>
            <person name="von Dassow P."/>
            <person name="Vyverman W."/>
            <person name="Willis A."/>
            <person name="Wyrwicz L.S."/>
            <person name="Rokhsar D.S."/>
            <person name="Weissenbach J."/>
            <person name="Armbrust E.V."/>
            <person name="Green B.R."/>
            <person name="Van de Peer Y."/>
            <person name="Grigoriev I.V."/>
        </authorList>
    </citation>
    <scope>NUCLEOTIDE SEQUENCE [LARGE SCALE GENOMIC DNA]</scope>
    <source>
        <strain evidence="3 4">CCMP1335</strain>
    </source>
</reference>
<dbReference type="EMBL" id="CM000648">
    <property type="protein sequence ID" value="EED89138.1"/>
    <property type="molecule type" value="Genomic_DNA"/>
</dbReference>
<reference evidence="3 4" key="1">
    <citation type="journal article" date="2004" name="Science">
        <title>The genome of the diatom Thalassiosira pseudonana: ecology, evolution, and metabolism.</title>
        <authorList>
            <person name="Armbrust E.V."/>
            <person name="Berges J.A."/>
            <person name="Bowler C."/>
            <person name="Green B.R."/>
            <person name="Martinez D."/>
            <person name="Putnam N.H."/>
            <person name="Zhou S."/>
            <person name="Allen A.E."/>
            <person name="Apt K.E."/>
            <person name="Bechner M."/>
            <person name="Brzezinski M.A."/>
            <person name="Chaal B.K."/>
            <person name="Chiovitti A."/>
            <person name="Davis A.K."/>
            <person name="Demarest M.S."/>
            <person name="Detter J.C."/>
            <person name="Glavina T."/>
            <person name="Goodstein D."/>
            <person name="Hadi M.Z."/>
            <person name="Hellsten U."/>
            <person name="Hildebrand M."/>
            <person name="Jenkins B.D."/>
            <person name="Jurka J."/>
            <person name="Kapitonov V.V."/>
            <person name="Kroger N."/>
            <person name="Lau W.W."/>
            <person name="Lane T.W."/>
            <person name="Larimer F.W."/>
            <person name="Lippmeier J.C."/>
            <person name="Lucas S."/>
            <person name="Medina M."/>
            <person name="Montsant A."/>
            <person name="Obornik M."/>
            <person name="Parker M.S."/>
            <person name="Palenik B."/>
            <person name="Pazour G.J."/>
            <person name="Richardson P.M."/>
            <person name="Rynearson T.A."/>
            <person name="Saito M.A."/>
            <person name="Schwartz D.C."/>
            <person name="Thamatrakoln K."/>
            <person name="Valentin K."/>
            <person name="Vardi A."/>
            <person name="Wilkerson F.P."/>
            <person name="Rokhsar D.S."/>
        </authorList>
    </citation>
    <scope>NUCLEOTIDE SEQUENCE [LARGE SCALE GENOMIC DNA]</scope>
    <source>
        <strain evidence="3 4">CCMP1335</strain>
    </source>
</reference>
<sequence>MPKIASTKKQKQVNKKRKRPAASSSSDLANVCNITGLSDGLATSTGLDAFGTDGGGMGNDENVFDCLEELASAQVTSEGAIGDVGSSYPKDYKETTTNCPADEGTTKASTSKAPGIHQMPNLKVELARHLQIQDLSTFLLKSCHGLRMPTFERWLLDSKLEEWDRYQAIIQEWVEDPSLKTTLSKGKKKYGRAAMYDERSKRKGNNESDALRERGNYRREKESKSLLEVEKFVATSKENDGNGRIWSWIRHLNLDPILPSRPLETDPSCTRLLQEIVATLASNPKESNDFTQQRHKALEIVRELCSTTSEAHTELHHLQNRLGKHQRFGWDAAASSESGGGKKKRRKGGSGSGGNGNVDKVLVEWHDDDQVCSLVYVAKKRKAHASTSNDGANADNEAGTEDKHKPKPFVVKLNVTHYHKLKTLFDTTYKSGSLTEIQSTHAFHTALFATVIRYSSLSGGQQLNDWRGGGMQGAIHEGVFDCLGRWFGKNAGTECFASPFNCSLPQYFSAFPSPDLDGHFGSSGDFFHPSSNAAFLKSGWYELNPPFSSGIMNNMAQRIEELLEMATSRQLDVTFIIVVPTCRDHATASSASYHSKKKAKKSEKHKRDDKVDGVDSNDNSHVISSLLHTSASKSFRQLVNSPNCESHIVLQAREHGYIEGSQHLRPTKFKESQYSTSVIVLRSDVDTRNKWDKEFFEKDVREAFASRHAVEIAQRKCEKSNE</sequence>
<evidence type="ECO:0000313" key="3">
    <source>
        <dbReference type="EMBL" id="EED89138.1"/>
    </source>
</evidence>
<dbReference type="PANTHER" id="PTHR21727">
    <property type="entry name" value="PHOSPHORYLATED CTD INTERACTING FACTOR 1"/>
    <property type="match status" value="1"/>
</dbReference>
<name>B8CBJ5_THAPS</name>
<feature type="region of interest" description="Disordered" evidence="1">
    <location>
        <begin position="330"/>
        <end position="358"/>
    </location>
</feature>
<gene>
    <name evidence="3" type="ORF">THAPSDRAFT_24679</name>
</gene>
<dbReference type="InParanoid" id="B8CBJ5"/>